<evidence type="ECO:0000256" key="6">
    <source>
        <dbReference type="SAM" id="Phobius"/>
    </source>
</evidence>
<evidence type="ECO:0000256" key="1">
    <source>
        <dbReference type="ARBA" id="ARBA00004651"/>
    </source>
</evidence>
<evidence type="ECO:0000313" key="7">
    <source>
        <dbReference type="EMBL" id="GAA2000655.1"/>
    </source>
</evidence>
<keyword evidence="2" id="KW-1003">Cell membrane</keyword>
<dbReference type="RefSeq" id="WP_344662219.1">
    <property type="nucleotide sequence ID" value="NZ_BAAAQM010000069.1"/>
</dbReference>
<sequence>MLTFIGASLVLIMIPGPDQALVTRNALAGGRTAGLLTMAGGALGLSVHASGAALGISALLATSAAAFTVLKIVGVAYLALLGVSTLRSALRSGAHEQGPDGGGGGGGGRIRWIRWIRQGFLSNALNPKVALFFLTFLPQFMPDHHTTLLRACTYSLVFAALYLAWFTSYVLVVDRIGAVLRRPRVRARIEKVTGLLLLGFAVRLALQQE</sequence>
<name>A0ABP5EK21_9ACTN</name>
<evidence type="ECO:0000256" key="5">
    <source>
        <dbReference type="ARBA" id="ARBA00023136"/>
    </source>
</evidence>
<evidence type="ECO:0000256" key="2">
    <source>
        <dbReference type="ARBA" id="ARBA00022475"/>
    </source>
</evidence>
<gene>
    <name evidence="7" type="ORF">GCM10009838_77770</name>
</gene>
<protein>
    <submittedName>
        <fullName evidence="7">LysE family translocator</fullName>
    </submittedName>
</protein>
<keyword evidence="3 6" id="KW-0812">Transmembrane</keyword>
<evidence type="ECO:0000256" key="4">
    <source>
        <dbReference type="ARBA" id="ARBA00022989"/>
    </source>
</evidence>
<dbReference type="PIRSF" id="PIRSF006324">
    <property type="entry name" value="LeuE"/>
    <property type="match status" value="1"/>
</dbReference>
<reference evidence="8" key="1">
    <citation type="journal article" date="2019" name="Int. J. Syst. Evol. Microbiol.">
        <title>The Global Catalogue of Microorganisms (GCM) 10K type strain sequencing project: providing services to taxonomists for standard genome sequencing and annotation.</title>
        <authorList>
            <consortium name="The Broad Institute Genomics Platform"/>
            <consortium name="The Broad Institute Genome Sequencing Center for Infectious Disease"/>
            <person name="Wu L."/>
            <person name="Ma J."/>
        </authorList>
    </citation>
    <scope>NUCLEOTIDE SEQUENCE [LARGE SCALE GENOMIC DNA]</scope>
    <source>
        <strain evidence="8">JCM 16013</strain>
    </source>
</reference>
<evidence type="ECO:0000313" key="8">
    <source>
        <dbReference type="Proteomes" id="UP001499854"/>
    </source>
</evidence>
<dbReference type="InterPro" id="IPR001123">
    <property type="entry name" value="LeuE-type"/>
</dbReference>
<comment type="caution">
    <text evidence="7">The sequence shown here is derived from an EMBL/GenBank/DDBJ whole genome shotgun (WGS) entry which is preliminary data.</text>
</comment>
<dbReference type="PANTHER" id="PTHR30086">
    <property type="entry name" value="ARGININE EXPORTER PROTEIN ARGO"/>
    <property type="match status" value="1"/>
</dbReference>
<accession>A0ABP5EK21</accession>
<feature type="transmembrane region" description="Helical" evidence="6">
    <location>
        <begin position="52"/>
        <end position="81"/>
    </location>
</feature>
<dbReference type="Pfam" id="PF01810">
    <property type="entry name" value="LysE"/>
    <property type="match status" value="1"/>
</dbReference>
<dbReference type="Proteomes" id="UP001499854">
    <property type="component" value="Unassembled WGS sequence"/>
</dbReference>
<feature type="transmembrane region" description="Helical" evidence="6">
    <location>
        <begin position="153"/>
        <end position="173"/>
    </location>
</feature>
<proteinExistence type="predicted"/>
<keyword evidence="8" id="KW-1185">Reference proteome</keyword>
<organism evidence="7 8">
    <name type="scientific">Catenulispora subtropica</name>
    <dbReference type="NCBI Taxonomy" id="450798"/>
    <lineage>
        <taxon>Bacteria</taxon>
        <taxon>Bacillati</taxon>
        <taxon>Actinomycetota</taxon>
        <taxon>Actinomycetes</taxon>
        <taxon>Catenulisporales</taxon>
        <taxon>Catenulisporaceae</taxon>
        <taxon>Catenulispora</taxon>
    </lineage>
</organism>
<dbReference type="PANTHER" id="PTHR30086:SF20">
    <property type="entry name" value="ARGININE EXPORTER PROTEIN ARGO-RELATED"/>
    <property type="match status" value="1"/>
</dbReference>
<dbReference type="EMBL" id="BAAAQM010000069">
    <property type="protein sequence ID" value="GAA2000655.1"/>
    <property type="molecule type" value="Genomic_DNA"/>
</dbReference>
<evidence type="ECO:0000256" key="3">
    <source>
        <dbReference type="ARBA" id="ARBA00022692"/>
    </source>
</evidence>
<keyword evidence="4 6" id="KW-1133">Transmembrane helix</keyword>
<comment type="subcellular location">
    <subcellularLocation>
        <location evidence="1">Cell membrane</location>
        <topology evidence="1">Multi-pass membrane protein</topology>
    </subcellularLocation>
</comment>
<keyword evidence="5 6" id="KW-0472">Membrane</keyword>
<feature type="transmembrane region" description="Helical" evidence="6">
    <location>
        <begin position="120"/>
        <end position="141"/>
    </location>
</feature>